<dbReference type="PANTHER" id="PTHR43290">
    <property type="entry name" value="MEVALONATE KINASE"/>
    <property type="match status" value="1"/>
</dbReference>
<dbReference type="PANTHER" id="PTHR43290:SF2">
    <property type="entry name" value="MEVALONATE KINASE"/>
    <property type="match status" value="1"/>
</dbReference>
<dbReference type="InterPro" id="IPR014721">
    <property type="entry name" value="Ribsml_uS5_D2-typ_fold_subgr"/>
</dbReference>
<evidence type="ECO:0000313" key="13">
    <source>
        <dbReference type="Proteomes" id="UP001597196"/>
    </source>
</evidence>
<organism evidence="12 13">
    <name type="scientific">Lacticaseibacillus mingshuiensis</name>
    <dbReference type="NCBI Taxonomy" id="2799574"/>
    <lineage>
        <taxon>Bacteria</taxon>
        <taxon>Bacillati</taxon>
        <taxon>Bacillota</taxon>
        <taxon>Bacilli</taxon>
        <taxon>Lactobacillales</taxon>
        <taxon>Lactobacillaceae</taxon>
        <taxon>Lacticaseibacillus</taxon>
    </lineage>
</organism>
<dbReference type="EMBL" id="JBHTOC010000001">
    <property type="protein sequence ID" value="MFD1428719.1"/>
    <property type="molecule type" value="Genomic_DNA"/>
</dbReference>
<accession>A0ABW4CF65</accession>
<comment type="caution">
    <text evidence="12">The sequence shown here is derived from an EMBL/GenBank/DDBJ whole genome shotgun (WGS) entry which is preliminary data.</text>
</comment>
<evidence type="ECO:0000256" key="2">
    <source>
        <dbReference type="ARBA" id="ARBA00022516"/>
    </source>
</evidence>
<evidence type="ECO:0000256" key="3">
    <source>
        <dbReference type="ARBA" id="ARBA00022679"/>
    </source>
</evidence>
<dbReference type="Pfam" id="PF00288">
    <property type="entry name" value="GHMP_kinases_N"/>
    <property type="match status" value="1"/>
</dbReference>
<dbReference type="GO" id="GO:0004496">
    <property type="term" value="F:mevalonate kinase activity"/>
    <property type="evidence" value="ECO:0007669"/>
    <property type="project" value="UniProtKB-EC"/>
</dbReference>
<dbReference type="InterPro" id="IPR036554">
    <property type="entry name" value="GHMP_kinase_C_sf"/>
</dbReference>
<feature type="domain" description="GHMP kinase C-terminal" evidence="11">
    <location>
        <begin position="223"/>
        <end position="300"/>
    </location>
</feature>
<dbReference type="Gene3D" id="3.30.70.890">
    <property type="entry name" value="GHMP kinase, C-terminal domain"/>
    <property type="match status" value="1"/>
</dbReference>
<dbReference type="Pfam" id="PF08544">
    <property type="entry name" value="GHMP_kinases_C"/>
    <property type="match status" value="1"/>
</dbReference>
<dbReference type="PRINTS" id="PR00959">
    <property type="entry name" value="MEVGALKINASE"/>
</dbReference>
<dbReference type="InterPro" id="IPR020568">
    <property type="entry name" value="Ribosomal_Su5_D2-typ_SF"/>
</dbReference>
<dbReference type="InterPro" id="IPR006205">
    <property type="entry name" value="Mev_gal_kin"/>
</dbReference>
<sequence length="316" mass="32781">MKKSQGISYAKIILIGEHAVVYQQPAIALPIRSLTVTATLTPRTDGRQQIASIFYQGSLTDAAQTPFAGIATLIRRLLTFFEAPAQGFDLAISSMLPPERGMGSSAATAVAIIRAVYQAFDASLPHDRLLNWANVSERIIHGNPSGLDAATASATAPQWFVRGQAPTPIDFPTTGSLVIADTGVPGQTKTAVASVAAKLTQDPARYQPLIEAIGQATSQAALALAQDDLPLLGRQLMISQNALRQLGVSSPALDKLVAAALSAGALGAKLTGSGQGGCMIALAKAPAEAGAIRRALEAAGATTTWQYDLVESEDPS</sequence>
<feature type="domain" description="GHMP kinase N-terminal" evidence="10">
    <location>
        <begin position="77"/>
        <end position="152"/>
    </location>
</feature>
<dbReference type="Gene3D" id="3.30.230.10">
    <property type="match status" value="1"/>
</dbReference>
<dbReference type="InterPro" id="IPR006204">
    <property type="entry name" value="GHMP_kinase_N_dom"/>
</dbReference>
<dbReference type="Proteomes" id="UP001597196">
    <property type="component" value="Unassembled WGS sequence"/>
</dbReference>
<dbReference type="InterPro" id="IPR013750">
    <property type="entry name" value="GHMP_kinase_C_dom"/>
</dbReference>
<keyword evidence="3 12" id="KW-0808">Transferase</keyword>
<evidence type="ECO:0000256" key="9">
    <source>
        <dbReference type="ARBA" id="ARBA00029438"/>
    </source>
</evidence>
<keyword evidence="13" id="KW-1185">Reference proteome</keyword>
<keyword evidence="2" id="KW-0444">Lipid biosynthesis</keyword>
<name>A0ABW4CF65_9LACO</name>
<keyword evidence="4" id="KW-0547">Nucleotide-binding</keyword>
<evidence type="ECO:0000256" key="5">
    <source>
        <dbReference type="ARBA" id="ARBA00022777"/>
    </source>
</evidence>
<keyword evidence="5 12" id="KW-0418">Kinase</keyword>
<keyword evidence="6" id="KW-0067">ATP-binding</keyword>
<evidence type="ECO:0000256" key="1">
    <source>
        <dbReference type="ARBA" id="ARBA00022490"/>
    </source>
</evidence>
<keyword evidence="8" id="KW-0443">Lipid metabolism</keyword>
<evidence type="ECO:0000256" key="7">
    <source>
        <dbReference type="ARBA" id="ARBA00022842"/>
    </source>
</evidence>
<reference evidence="13" key="1">
    <citation type="journal article" date="2019" name="Int. J. Syst. Evol. Microbiol.">
        <title>The Global Catalogue of Microorganisms (GCM) 10K type strain sequencing project: providing services to taxonomists for standard genome sequencing and annotation.</title>
        <authorList>
            <consortium name="The Broad Institute Genomics Platform"/>
            <consortium name="The Broad Institute Genome Sequencing Center for Infectious Disease"/>
            <person name="Wu L."/>
            <person name="Ma J."/>
        </authorList>
    </citation>
    <scope>NUCLEOTIDE SEQUENCE [LARGE SCALE GENOMIC DNA]</scope>
    <source>
        <strain evidence="13">CCM 8980</strain>
    </source>
</reference>
<proteinExistence type="predicted"/>
<dbReference type="EC" id="2.7.1.36" evidence="12"/>
<evidence type="ECO:0000259" key="10">
    <source>
        <dbReference type="Pfam" id="PF00288"/>
    </source>
</evidence>
<evidence type="ECO:0000256" key="8">
    <source>
        <dbReference type="ARBA" id="ARBA00023098"/>
    </source>
</evidence>
<evidence type="ECO:0000259" key="11">
    <source>
        <dbReference type="Pfam" id="PF08544"/>
    </source>
</evidence>
<evidence type="ECO:0000256" key="6">
    <source>
        <dbReference type="ARBA" id="ARBA00022840"/>
    </source>
</evidence>
<protein>
    <submittedName>
        <fullName evidence="12">Mevalonate kinase</fullName>
        <ecNumber evidence="12">2.7.1.36</ecNumber>
    </submittedName>
</protein>
<dbReference type="SUPFAM" id="SSF55060">
    <property type="entry name" value="GHMP Kinase, C-terminal domain"/>
    <property type="match status" value="1"/>
</dbReference>
<dbReference type="SUPFAM" id="SSF54211">
    <property type="entry name" value="Ribosomal protein S5 domain 2-like"/>
    <property type="match status" value="1"/>
</dbReference>
<dbReference type="NCBIfam" id="TIGR00549">
    <property type="entry name" value="mevalon_kin"/>
    <property type="match status" value="1"/>
</dbReference>
<keyword evidence="7" id="KW-0460">Magnesium</keyword>
<comment type="pathway">
    <text evidence="9">Isoprenoid biosynthesis; isopentenyl diphosphate biosynthesis via mevalonate pathway; isopentenyl diphosphate from (R)-mevalonate: step 1/3.</text>
</comment>
<evidence type="ECO:0000256" key="4">
    <source>
        <dbReference type="ARBA" id="ARBA00022741"/>
    </source>
</evidence>
<evidence type="ECO:0000313" key="12">
    <source>
        <dbReference type="EMBL" id="MFD1428719.1"/>
    </source>
</evidence>
<dbReference type="RefSeq" id="WP_203625686.1">
    <property type="nucleotide sequence ID" value="NZ_BOLQ01000001.1"/>
</dbReference>
<keyword evidence="1" id="KW-0963">Cytoplasm</keyword>
<gene>
    <name evidence="12" type="primary">mvk</name>
    <name evidence="12" type="ORF">ACFQ4P_00470</name>
</gene>